<dbReference type="InterPro" id="IPR002225">
    <property type="entry name" value="3Beta_OHSteriod_DH/Estase"/>
</dbReference>
<dbReference type="PANTHER" id="PTHR48079">
    <property type="entry name" value="PROTEIN YEEZ"/>
    <property type="match status" value="1"/>
</dbReference>
<dbReference type="PANTHER" id="PTHR48079:SF6">
    <property type="entry name" value="NAD(P)-BINDING DOMAIN-CONTAINING PROTEIN-RELATED"/>
    <property type="match status" value="1"/>
</dbReference>
<accession>A0A927FG79</accession>
<dbReference type="Proteomes" id="UP000647424">
    <property type="component" value="Unassembled WGS sequence"/>
</dbReference>
<evidence type="ECO:0000313" key="3">
    <source>
        <dbReference type="Proteomes" id="UP000647424"/>
    </source>
</evidence>
<dbReference type="GO" id="GO:0005737">
    <property type="term" value="C:cytoplasm"/>
    <property type="evidence" value="ECO:0007669"/>
    <property type="project" value="TreeGrafter"/>
</dbReference>
<name>A0A927FG79_9BURK</name>
<dbReference type="GO" id="GO:0006694">
    <property type="term" value="P:steroid biosynthetic process"/>
    <property type="evidence" value="ECO:0007669"/>
    <property type="project" value="InterPro"/>
</dbReference>
<dbReference type="AlphaFoldDB" id="A0A927FG79"/>
<dbReference type="RefSeq" id="WP_191818529.1">
    <property type="nucleotide sequence ID" value="NZ_JACYFT010000001.1"/>
</dbReference>
<organism evidence="2 3">
    <name type="scientific">Limnohabitans radicicola</name>
    <dbReference type="NCBI Taxonomy" id="2771427"/>
    <lineage>
        <taxon>Bacteria</taxon>
        <taxon>Pseudomonadati</taxon>
        <taxon>Pseudomonadota</taxon>
        <taxon>Betaproteobacteria</taxon>
        <taxon>Burkholderiales</taxon>
        <taxon>Comamonadaceae</taxon>
        <taxon>Limnohabitans</taxon>
    </lineage>
</organism>
<dbReference type="Pfam" id="PF01073">
    <property type="entry name" value="3Beta_HSD"/>
    <property type="match status" value="1"/>
</dbReference>
<gene>
    <name evidence="2" type="ORF">IC609_06120</name>
</gene>
<dbReference type="InterPro" id="IPR036291">
    <property type="entry name" value="NAD(P)-bd_dom_sf"/>
</dbReference>
<keyword evidence="3" id="KW-1185">Reference proteome</keyword>
<dbReference type="Gene3D" id="3.40.50.720">
    <property type="entry name" value="NAD(P)-binding Rossmann-like Domain"/>
    <property type="match status" value="1"/>
</dbReference>
<dbReference type="EMBL" id="JACYFT010000001">
    <property type="protein sequence ID" value="MBD8050111.1"/>
    <property type="molecule type" value="Genomic_DNA"/>
</dbReference>
<dbReference type="InterPro" id="IPR051783">
    <property type="entry name" value="NAD(P)-dependent_oxidoreduct"/>
</dbReference>
<sequence>MKVFVTGGSGFVGGHAIRRLLADEHTVVAPARRETACDKLRALGASSFSIDYADPVALEQAMAGCDAVVHIAAHLKMWGPWADFEASNVTLTDQVLTAAKACGVRRFVHVSAASVVMQEAIPVIHADESAPLTALRHLPYSATKAIAETHVLAAHSDTLKTVALRPPLIWGLGDTVDGDLGDQVRKGQFAWIDRGDYPYATCHVQNLSHAIALALWSEVTGAFFLTDGEDITLRDFLTQRLLASGLQVPRMSVPAKAAWLLGGAMEKLWATGWMPGDPPLTRELVRLIGYPFSLDISRAKSVLGYSPEVTIAQGMTLCKK</sequence>
<dbReference type="GO" id="GO:0016616">
    <property type="term" value="F:oxidoreductase activity, acting on the CH-OH group of donors, NAD or NADP as acceptor"/>
    <property type="evidence" value="ECO:0007669"/>
    <property type="project" value="InterPro"/>
</dbReference>
<reference evidence="2" key="1">
    <citation type="submission" date="2020-09" db="EMBL/GenBank/DDBJ databases">
        <title>Genome seq and assembly of Limnohabitants sp.</title>
        <authorList>
            <person name="Chhetri G."/>
        </authorList>
    </citation>
    <scope>NUCLEOTIDE SEQUENCE</scope>
    <source>
        <strain evidence="2">JUR4</strain>
    </source>
</reference>
<proteinExistence type="predicted"/>
<feature type="domain" description="3-beta hydroxysteroid dehydrogenase/isomerase" evidence="1">
    <location>
        <begin position="5"/>
        <end position="215"/>
    </location>
</feature>
<protein>
    <submittedName>
        <fullName evidence="2">NAD-dependent epimerase/dehydratase family protein</fullName>
    </submittedName>
</protein>
<evidence type="ECO:0000259" key="1">
    <source>
        <dbReference type="Pfam" id="PF01073"/>
    </source>
</evidence>
<dbReference type="SUPFAM" id="SSF51735">
    <property type="entry name" value="NAD(P)-binding Rossmann-fold domains"/>
    <property type="match status" value="1"/>
</dbReference>
<evidence type="ECO:0000313" key="2">
    <source>
        <dbReference type="EMBL" id="MBD8050111.1"/>
    </source>
</evidence>
<comment type="caution">
    <text evidence="2">The sequence shown here is derived from an EMBL/GenBank/DDBJ whole genome shotgun (WGS) entry which is preliminary data.</text>
</comment>
<dbReference type="GO" id="GO:0004029">
    <property type="term" value="F:aldehyde dehydrogenase (NAD+) activity"/>
    <property type="evidence" value="ECO:0007669"/>
    <property type="project" value="TreeGrafter"/>
</dbReference>